<dbReference type="AlphaFoldDB" id="A0A1G6GAD5"/>
<feature type="chain" id="PRO_5010183208" evidence="5">
    <location>
        <begin position="22"/>
        <end position="509"/>
    </location>
</feature>
<dbReference type="InterPro" id="IPR050553">
    <property type="entry name" value="Thioredoxin_ResA/DsbE_sf"/>
</dbReference>
<evidence type="ECO:0000256" key="1">
    <source>
        <dbReference type="ARBA" id="ARBA00004196"/>
    </source>
</evidence>
<dbReference type="PANTHER" id="PTHR42852:SF6">
    <property type="entry name" value="THIOL:DISULFIDE INTERCHANGE PROTEIN DSBE"/>
    <property type="match status" value="1"/>
</dbReference>
<dbReference type="Pfam" id="PF00578">
    <property type="entry name" value="AhpC-TSA"/>
    <property type="match status" value="1"/>
</dbReference>
<sequence>MMMKKLLFSSLFLLGSLVSQAQHEYTIEGKVEGVKDGTLVSLFLLDGNVGSTVAMDTIQNGTFFFKRNAGEDGLDKLSLMCTRNDDFPSMSLEIYATPNARIKVTGTNTLIHTWTVDSPVKEQIGYNRFIEDSHDLWDEYQRLSIKARSLRSAPEAERKALRAKEDSISALISKREMKLMQELPVSNIWMDRLYKLSMSVKYNPNFSYKDETLALYNRMNEAQKTSITGQEITVNLFPPTVVKEGDKMADTELFDLDGKIHHLTDFNGKYILLDFWSSGCGPCIMALPEMKEIQEQYKERLTIISLSSDTKSRWKAASAKHEMTWQNLSDLKQTAGLYAKYGVRGIPNYVLISPEGKIMKMWSGYGKGSLKLKMRRYLDAVKHEMSITWQGNTKVVNYPVSESTNTDILEVKQVVLTDTATIVHFNAYYIPKYWIRVSPNCRLVDEKGETYTLKKADGIKPGEHFYLPESGEAEFSLTLEPLSSSVQSFNFTEGTEKNDWQINGVRLNK</sequence>
<reference evidence="7 8" key="1">
    <citation type="submission" date="2016-10" db="EMBL/GenBank/DDBJ databases">
        <authorList>
            <person name="de Groot N.N."/>
        </authorList>
    </citation>
    <scope>NUCLEOTIDE SEQUENCE [LARGE SCALE GENOMIC DNA]</scope>
    <source>
        <strain evidence="7 8">NLAE-zl-C500</strain>
    </source>
</reference>
<dbReference type="PANTHER" id="PTHR42852">
    <property type="entry name" value="THIOL:DISULFIDE INTERCHANGE PROTEIN DSBE"/>
    <property type="match status" value="1"/>
</dbReference>
<dbReference type="CDD" id="cd02966">
    <property type="entry name" value="TlpA_like_family"/>
    <property type="match status" value="1"/>
</dbReference>
<dbReference type="GO" id="GO:0030313">
    <property type="term" value="C:cell envelope"/>
    <property type="evidence" value="ECO:0007669"/>
    <property type="project" value="UniProtKB-SubCell"/>
</dbReference>
<dbReference type="InterPro" id="IPR000866">
    <property type="entry name" value="AhpC/TSA"/>
</dbReference>
<dbReference type="Gene3D" id="3.40.30.10">
    <property type="entry name" value="Glutaredoxin"/>
    <property type="match status" value="1"/>
</dbReference>
<evidence type="ECO:0000256" key="2">
    <source>
        <dbReference type="ARBA" id="ARBA00022748"/>
    </source>
</evidence>
<keyword evidence="2" id="KW-0201">Cytochrome c-type biogenesis</keyword>
<organism evidence="7 8">
    <name type="scientific">Bacteroides ovatus</name>
    <dbReference type="NCBI Taxonomy" id="28116"/>
    <lineage>
        <taxon>Bacteria</taxon>
        <taxon>Pseudomonadati</taxon>
        <taxon>Bacteroidota</taxon>
        <taxon>Bacteroidia</taxon>
        <taxon>Bacteroidales</taxon>
        <taxon>Bacteroidaceae</taxon>
        <taxon>Bacteroides</taxon>
    </lineage>
</organism>
<dbReference type="GO" id="GO:0016491">
    <property type="term" value="F:oxidoreductase activity"/>
    <property type="evidence" value="ECO:0007669"/>
    <property type="project" value="InterPro"/>
</dbReference>
<protein>
    <submittedName>
        <fullName evidence="7">Peroxiredoxin</fullName>
    </submittedName>
</protein>
<keyword evidence="5" id="KW-0732">Signal</keyword>
<dbReference type="PROSITE" id="PS51352">
    <property type="entry name" value="THIOREDOXIN_2"/>
    <property type="match status" value="1"/>
</dbReference>
<gene>
    <name evidence="7" type="ORF">SAMN05192581_105511</name>
</gene>
<evidence type="ECO:0000256" key="3">
    <source>
        <dbReference type="ARBA" id="ARBA00023157"/>
    </source>
</evidence>
<dbReference type="GO" id="GO:0016209">
    <property type="term" value="F:antioxidant activity"/>
    <property type="evidence" value="ECO:0007669"/>
    <property type="project" value="InterPro"/>
</dbReference>
<name>A0A1G6GAD5_BACOV</name>
<accession>A0A1G6GAD5</accession>
<proteinExistence type="predicted"/>
<keyword evidence="4" id="KW-0676">Redox-active center</keyword>
<evidence type="ECO:0000313" key="8">
    <source>
        <dbReference type="Proteomes" id="UP000183670"/>
    </source>
</evidence>
<evidence type="ECO:0000256" key="5">
    <source>
        <dbReference type="SAM" id="SignalP"/>
    </source>
</evidence>
<dbReference type="Proteomes" id="UP000183670">
    <property type="component" value="Unassembled WGS sequence"/>
</dbReference>
<evidence type="ECO:0000259" key="6">
    <source>
        <dbReference type="PROSITE" id="PS51352"/>
    </source>
</evidence>
<dbReference type="InterPro" id="IPR036249">
    <property type="entry name" value="Thioredoxin-like_sf"/>
</dbReference>
<dbReference type="RefSeq" id="WP_081353402.1">
    <property type="nucleotide sequence ID" value="NZ_FMYE01000055.1"/>
</dbReference>
<dbReference type="SUPFAM" id="SSF52833">
    <property type="entry name" value="Thioredoxin-like"/>
    <property type="match status" value="1"/>
</dbReference>
<keyword evidence="3" id="KW-1015">Disulfide bond</keyword>
<evidence type="ECO:0000313" key="7">
    <source>
        <dbReference type="EMBL" id="SDB78931.1"/>
    </source>
</evidence>
<dbReference type="EMBL" id="FMYE01000055">
    <property type="protein sequence ID" value="SDB78931.1"/>
    <property type="molecule type" value="Genomic_DNA"/>
</dbReference>
<dbReference type="GO" id="GO:0017004">
    <property type="term" value="P:cytochrome complex assembly"/>
    <property type="evidence" value="ECO:0007669"/>
    <property type="project" value="UniProtKB-KW"/>
</dbReference>
<comment type="subcellular location">
    <subcellularLocation>
        <location evidence="1">Cell envelope</location>
    </subcellularLocation>
</comment>
<evidence type="ECO:0000256" key="4">
    <source>
        <dbReference type="ARBA" id="ARBA00023284"/>
    </source>
</evidence>
<feature type="signal peptide" evidence="5">
    <location>
        <begin position="1"/>
        <end position="21"/>
    </location>
</feature>
<feature type="domain" description="Thioredoxin" evidence="6">
    <location>
        <begin position="242"/>
        <end position="383"/>
    </location>
</feature>
<dbReference type="InterPro" id="IPR013766">
    <property type="entry name" value="Thioredoxin_domain"/>
</dbReference>